<evidence type="ECO:0000313" key="10">
    <source>
        <dbReference type="Proteomes" id="UP000065807"/>
    </source>
</evidence>
<dbReference type="PRINTS" id="PR00738">
    <property type="entry name" value="GLHYDRLASE20"/>
</dbReference>
<keyword evidence="10" id="KW-1185">Reference proteome</keyword>
<dbReference type="EMBL" id="AP014924">
    <property type="protein sequence ID" value="BAS27916.1"/>
    <property type="molecule type" value="Genomic_DNA"/>
</dbReference>
<evidence type="ECO:0000259" key="7">
    <source>
        <dbReference type="Pfam" id="PF00728"/>
    </source>
</evidence>
<protein>
    <recommendedName>
        <fullName evidence="3">beta-N-acetylhexosaminidase</fullName>
        <ecNumber evidence="3">3.2.1.52</ecNumber>
    </recommendedName>
</protein>
<accession>A0A0K2SLB8</accession>
<dbReference type="SUPFAM" id="SSF55545">
    <property type="entry name" value="beta-N-acetylhexosaminidase-like domain"/>
    <property type="match status" value="1"/>
</dbReference>
<comment type="similarity">
    <text evidence="2">Belongs to the glycosyl hydrolase 20 family.</text>
</comment>
<dbReference type="InterPro" id="IPR015883">
    <property type="entry name" value="Glyco_hydro_20_cat"/>
</dbReference>
<dbReference type="STRING" id="1555112.LIP_2075"/>
<dbReference type="Pfam" id="PF02838">
    <property type="entry name" value="Glyco_hydro_20b"/>
    <property type="match status" value="1"/>
</dbReference>
<feature type="active site" description="Proton donor" evidence="6">
    <location>
        <position position="311"/>
    </location>
</feature>
<dbReference type="AlphaFoldDB" id="A0A0K2SLB8"/>
<dbReference type="GO" id="GO:0030203">
    <property type="term" value="P:glycosaminoglycan metabolic process"/>
    <property type="evidence" value="ECO:0007669"/>
    <property type="project" value="TreeGrafter"/>
</dbReference>
<dbReference type="Pfam" id="PF00728">
    <property type="entry name" value="Glyco_hydro_20"/>
    <property type="match status" value="1"/>
</dbReference>
<dbReference type="Gene3D" id="3.30.379.10">
    <property type="entry name" value="Chitobiase/beta-hexosaminidase domain 2-like"/>
    <property type="match status" value="1"/>
</dbReference>
<evidence type="ECO:0000256" key="1">
    <source>
        <dbReference type="ARBA" id="ARBA00001231"/>
    </source>
</evidence>
<dbReference type="PANTHER" id="PTHR22600:SF57">
    <property type="entry name" value="BETA-N-ACETYLHEXOSAMINIDASE"/>
    <property type="match status" value="1"/>
</dbReference>
<evidence type="ECO:0000256" key="5">
    <source>
        <dbReference type="ARBA" id="ARBA00023295"/>
    </source>
</evidence>
<dbReference type="RefSeq" id="WP_144440421.1">
    <property type="nucleotide sequence ID" value="NZ_AP014924.1"/>
</dbReference>
<organism evidence="9 10">
    <name type="scientific">Limnochorda pilosa</name>
    <dbReference type="NCBI Taxonomy" id="1555112"/>
    <lineage>
        <taxon>Bacteria</taxon>
        <taxon>Bacillati</taxon>
        <taxon>Bacillota</taxon>
        <taxon>Limnochordia</taxon>
        <taxon>Limnochordales</taxon>
        <taxon>Limnochordaceae</taxon>
        <taxon>Limnochorda</taxon>
    </lineage>
</organism>
<evidence type="ECO:0000256" key="4">
    <source>
        <dbReference type="ARBA" id="ARBA00022801"/>
    </source>
</evidence>
<dbReference type="InterPro" id="IPR015882">
    <property type="entry name" value="HEX_bac_N"/>
</dbReference>
<evidence type="ECO:0000313" key="9">
    <source>
        <dbReference type="EMBL" id="BAS27916.1"/>
    </source>
</evidence>
<evidence type="ECO:0000256" key="2">
    <source>
        <dbReference type="ARBA" id="ARBA00006285"/>
    </source>
</evidence>
<dbReference type="InterPro" id="IPR017853">
    <property type="entry name" value="GH"/>
</dbReference>
<dbReference type="KEGG" id="lpil:LIP_2075"/>
<dbReference type="EC" id="3.2.1.52" evidence="3"/>
<keyword evidence="5" id="KW-0326">Glycosidase</keyword>
<sequence>MAVRVARMVLAVFLGLGFLLPVSVGAEGPTPLAAAGYLVIPEPRSVQLSGASFALDGQWVVDPGKVAPNDIAVRMLIQDMRELNGVELSLGSAGSRVIRLAVERGAVKTGARQAVDDQGYRMVLERGRITITGNSLVGLFYGVQTLNQLVKQASDGSRQLPVATIEDWPSYELRFLHWDTKHHQDRMQTLKRYLDWSARFKVNMISFEIADMFAYPSHPVIGAPGAFTPEELQDLVDYGLERHIQIVPNVQSPAHMDYVLKHPEFAQLRSDGSNYQANTCDERTYELLFDMYQDLINATRGVRYFHVSTDEFYYPGIDPSCPKPYTPENKSLTWIDFVSRVHEFMSQRDRRMIVWLEYPVWPEHISQLPSDVIDGVLGDDYLPPRDPAVVGQQQVDAEKANGMDVLAYTWIQGSDYLLPYTFERDILGGVQRFLSREAKQLWGEYPLGAFGAAWDDAGLHNEVFWLGWSAVANWSWTPDAPSVSQHLAAFMETYYGPRVVGMTDVYRDLEEQVRFFRNSWDEAGSRERGLGYGYSDGKTPIMFKDMLLPTPPMPRLPGLDFVPIYQTTLYSGRVDEAKALLAENTGLMERLQENLGRADRNQYNLEVLYALASFVRHHESMLIGLSQVERHLQQARSAAEAYRPRPQDAVKSLIRAYQAAEAIVADRLATFAELTATYEKSRFPKGRSVDGRTYFHAYDDVKNHWAGTRPDLSFMTAPEERIGLEGWMADLKALTLEYAQSHGLELEPIEKEFEPGA</sequence>
<dbReference type="GO" id="GO:0005975">
    <property type="term" value="P:carbohydrate metabolic process"/>
    <property type="evidence" value="ECO:0007669"/>
    <property type="project" value="InterPro"/>
</dbReference>
<dbReference type="GO" id="GO:0004563">
    <property type="term" value="F:beta-N-acetylhexosaminidase activity"/>
    <property type="evidence" value="ECO:0007669"/>
    <property type="project" value="UniProtKB-EC"/>
</dbReference>
<dbReference type="SUPFAM" id="SSF51445">
    <property type="entry name" value="(Trans)glycosidases"/>
    <property type="match status" value="1"/>
</dbReference>
<reference evidence="10" key="1">
    <citation type="submission" date="2015-07" db="EMBL/GenBank/DDBJ databases">
        <title>Complete genome sequence and phylogenetic analysis of Limnochorda pilosa.</title>
        <authorList>
            <person name="Watanabe M."/>
            <person name="Kojima H."/>
            <person name="Fukui M."/>
        </authorList>
    </citation>
    <scope>NUCLEOTIDE SEQUENCE [LARGE SCALE GENOMIC DNA]</scope>
    <source>
        <strain evidence="10">HC45</strain>
    </source>
</reference>
<feature type="domain" description="Beta-hexosaminidase bacterial type N-terminal" evidence="8">
    <location>
        <begin position="39"/>
        <end position="168"/>
    </location>
</feature>
<dbReference type="OrthoDB" id="9810898at2"/>
<comment type="catalytic activity">
    <reaction evidence="1">
        <text>Hydrolysis of terminal non-reducing N-acetyl-D-hexosamine residues in N-acetyl-beta-D-hexosaminides.</text>
        <dbReference type="EC" id="3.2.1.52"/>
    </reaction>
</comment>
<dbReference type="PANTHER" id="PTHR22600">
    <property type="entry name" value="BETA-HEXOSAMINIDASE"/>
    <property type="match status" value="1"/>
</dbReference>
<evidence type="ECO:0000259" key="8">
    <source>
        <dbReference type="Pfam" id="PF02838"/>
    </source>
</evidence>
<dbReference type="InterPro" id="IPR025705">
    <property type="entry name" value="Beta_hexosaminidase_sua/sub"/>
</dbReference>
<keyword evidence="4" id="KW-0378">Hydrolase</keyword>
<dbReference type="InterPro" id="IPR029018">
    <property type="entry name" value="Hex-like_dom2"/>
</dbReference>
<proteinExistence type="inferred from homology"/>
<gene>
    <name evidence="9" type="ORF">LIP_2075</name>
</gene>
<reference evidence="10" key="2">
    <citation type="journal article" date="2016" name="Int. J. Syst. Evol. Microbiol.">
        <title>Complete genome sequence and cell structure of Limnochorda pilosa, a Gram-negative spore-former within the phylum Firmicutes.</title>
        <authorList>
            <person name="Watanabe M."/>
            <person name="Kojima H."/>
            <person name="Fukui M."/>
        </authorList>
    </citation>
    <scope>NUCLEOTIDE SEQUENCE [LARGE SCALE GENOMIC DNA]</scope>
    <source>
        <strain evidence="10">HC45</strain>
    </source>
</reference>
<feature type="domain" description="Glycoside hydrolase family 20 catalytic" evidence="7">
    <location>
        <begin position="176"/>
        <end position="358"/>
    </location>
</feature>
<evidence type="ECO:0000256" key="3">
    <source>
        <dbReference type="ARBA" id="ARBA00012663"/>
    </source>
</evidence>
<dbReference type="Gene3D" id="3.20.20.80">
    <property type="entry name" value="Glycosidases"/>
    <property type="match status" value="1"/>
</dbReference>
<dbReference type="GO" id="GO:0016020">
    <property type="term" value="C:membrane"/>
    <property type="evidence" value="ECO:0007669"/>
    <property type="project" value="TreeGrafter"/>
</dbReference>
<evidence type="ECO:0000256" key="6">
    <source>
        <dbReference type="PIRSR" id="PIRSR625705-1"/>
    </source>
</evidence>
<dbReference type="Proteomes" id="UP000065807">
    <property type="component" value="Chromosome"/>
</dbReference>
<name>A0A0K2SLB8_LIMPI</name>